<dbReference type="InterPro" id="IPR000086">
    <property type="entry name" value="NUDIX_hydrolase_dom"/>
</dbReference>
<dbReference type="InterPro" id="IPR020476">
    <property type="entry name" value="Nudix_hydrolase"/>
</dbReference>
<sequence length="269" mass="29110">MEVAVAHRPRYDDWSLPKGKLDPGETVYSAAVREVLEETGYTAVLGRHLGQVAYRVGDSDKTVDYFSARAASGAFAANDEVDELRWLPVADAVELLTYHQDRDVLAAFAIAPEAATVLLVRHAHAGNRSEWEGDDAERPLSERGLRQVERLTGFLRLFSPEYLHAVPNRRCSETIRPLIALPDRPLRPEAPLGEVGYRDNPDGALTRLLEIASQNGPAVVCSQGGTIPGLLAALGVESGVEGVPAKKGSAWLLAFDGDKLVGAHYEPAP</sequence>
<keyword evidence="3 5" id="KW-0378">Hydrolase</keyword>
<evidence type="ECO:0000256" key="4">
    <source>
        <dbReference type="ARBA" id="ARBA00022842"/>
    </source>
</evidence>
<gene>
    <name evidence="7" type="ORF">ACFPM7_27580</name>
</gene>
<evidence type="ECO:0000256" key="3">
    <source>
        <dbReference type="ARBA" id="ARBA00022801"/>
    </source>
</evidence>
<dbReference type="Pfam" id="PF00300">
    <property type="entry name" value="His_Phos_1"/>
    <property type="match status" value="1"/>
</dbReference>
<accession>A0ABW0EY19</accession>
<dbReference type="SUPFAM" id="SSF53254">
    <property type="entry name" value="Phosphoglycerate mutase-like"/>
    <property type="match status" value="1"/>
</dbReference>
<organism evidence="7 8">
    <name type="scientific">Actinokineospora guangxiensis</name>
    <dbReference type="NCBI Taxonomy" id="1490288"/>
    <lineage>
        <taxon>Bacteria</taxon>
        <taxon>Bacillati</taxon>
        <taxon>Actinomycetota</taxon>
        <taxon>Actinomycetes</taxon>
        <taxon>Pseudonocardiales</taxon>
        <taxon>Pseudonocardiaceae</taxon>
        <taxon>Actinokineospora</taxon>
    </lineage>
</organism>
<dbReference type="CDD" id="cd03673">
    <property type="entry name" value="NUDIX_Ap6A_hydrolase"/>
    <property type="match status" value="1"/>
</dbReference>
<evidence type="ECO:0000313" key="8">
    <source>
        <dbReference type="Proteomes" id="UP001596157"/>
    </source>
</evidence>
<keyword evidence="8" id="KW-1185">Reference proteome</keyword>
<dbReference type="InterPro" id="IPR029033">
    <property type="entry name" value="His_PPase_superfam"/>
</dbReference>
<dbReference type="PROSITE" id="PS00893">
    <property type="entry name" value="NUDIX_BOX"/>
    <property type="match status" value="1"/>
</dbReference>
<dbReference type="SUPFAM" id="SSF55811">
    <property type="entry name" value="Nudix"/>
    <property type="match status" value="1"/>
</dbReference>
<dbReference type="PRINTS" id="PR00502">
    <property type="entry name" value="NUDIXFAMILY"/>
</dbReference>
<evidence type="ECO:0000256" key="1">
    <source>
        <dbReference type="ARBA" id="ARBA00001946"/>
    </source>
</evidence>
<dbReference type="PANTHER" id="PTHR43222">
    <property type="entry name" value="NUDIX HYDROLASE 23"/>
    <property type="match status" value="1"/>
</dbReference>
<dbReference type="Gene3D" id="3.90.79.10">
    <property type="entry name" value="Nucleoside Triphosphate Pyrophosphohydrolase"/>
    <property type="match status" value="1"/>
</dbReference>
<dbReference type="SMART" id="SM00855">
    <property type="entry name" value="PGAM"/>
    <property type="match status" value="1"/>
</dbReference>
<evidence type="ECO:0000256" key="5">
    <source>
        <dbReference type="RuleBase" id="RU003476"/>
    </source>
</evidence>
<keyword evidence="4" id="KW-0460">Magnesium</keyword>
<protein>
    <submittedName>
        <fullName evidence="7">NUDIX domain-containing protein</fullName>
    </submittedName>
</protein>
<dbReference type="Proteomes" id="UP001596157">
    <property type="component" value="Unassembled WGS sequence"/>
</dbReference>
<evidence type="ECO:0000259" key="6">
    <source>
        <dbReference type="PROSITE" id="PS51462"/>
    </source>
</evidence>
<reference evidence="8" key="1">
    <citation type="journal article" date="2019" name="Int. J. Syst. Evol. Microbiol.">
        <title>The Global Catalogue of Microorganisms (GCM) 10K type strain sequencing project: providing services to taxonomists for standard genome sequencing and annotation.</title>
        <authorList>
            <consortium name="The Broad Institute Genomics Platform"/>
            <consortium name="The Broad Institute Genome Sequencing Center for Infectious Disease"/>
            <person name="Wu L."/>
            <person name="Ma J."/>
        </authorList>
    </citation>
    <scope>NUCLEOTIDE SEQUENCE [LARGE SCALE GENOMIC DNA]</scope>
    <source>
        <strain evidence="8">CCUG 59778</strain>
    </source>
</reference>
<comment type="cofactor">
    <cofactor evidence="1">
        <name>Mg(2+)</name>
        <dbReference type="ChEBI" id="CHEBI:18420"/>
    </cofactor>
</comment>
<dbReference type="Pfam" id="PF00293">
    <property type="entry name" value="NUDIX"/>
    <property type="match status" value="1"/>
</dbReference>
<dbReference type="PANTHER" id="PTHR43222:SF9">
    <property type="entry name" value="8-OXO-(D)GTP PHOSPHATASE"/>
    <property type="match status" value="1"/>
</dbReference>
<name>A0ABW0EY19_9PSEU</name>
<dbReference type="InterPro" id="IPR020084">
    <property type="entry name" value="NUDIX_hydrolase_CS"/>
</dbReference>
<dbReference type="Gene3D" id="3.40.50.1240">
    <property type="entry name" value="Phosphoglycerate mutase-like"/>
    <property type="match status" value="1"/>
</dbReference>
<dbReference type="PROSITE" id="PS51462">
    <property type="entry name" value="NUDIX"/>
    <property type="match status" value="1"/>
</dbReference>
<evidence type="ECO:0000256" key="2">
    <source>
        <dbReference type="ARBA" id="ARBA00005582"/>
    </source>
</evidence>
<dbReference type="InterPro" id="IPR013078">
    <property type="entry name" value="His_Pase_superF_clade-1"/>
</dbReference>
<feature type="domain" description="Nudix hydrolase" evidence="6">
    <location>
        <begin position="1"/>
        <end position="109"/>
    </location>
</feature>
<dbReference type="InterPro" id="IPR015797">
    <property type="entry name" value="NUDIX_hydrolase-like_dom_sf"/>
</dbReference>
<proteinExistence type="inferred from homology"/>
<evidence type="ECO:0000313" key="7">
    <source>
        <dbReference type="EMBL" id="MFC5290826.1"/>
    </source>
</evidence>
<comment type="caution">
    <text evidence="7">The sequence shown here is derived from an EMBL/GenBank/DDBJ whole genome shotgun (WGS) entry which is preliminary data.</text>
</comment>
<comment type="similarity">
    <text evidence="2 5">Belongs to the Nudix hydrolase family.</text>
</comment>
<dbReference type="CDD" id="cd07040">
    <property type="entry name" value="HP"/>
    <property type="match status" value="1"/>
</dbReference>
<dbReference type="EMBL" id="JBHSKF010000019">
    <property type="protein sequence ID" value="MFC5290826.1"/>
    <property type="molecule type" value="Genomic_DNA"/>
</dbReference>
<dbReference type="RefSeq" id="WP_378250729.1">
    <property type="nucleotide sequence ID" value="NZ_JBHSKF010000019.1"/>
</dbReference>